<keyword evidence="2" id="KW-0496">Mitochondrion</keyword>
<feature type="domain" description="Homing endonuclease LAGLIDADG" evidence="1">
    <location>
        <begin position="68"/>
        <end position="231"/>
    </location>
</feature>
<reference evidence="2" key="1">
    <citation type="journal article" date="2012" name="New Phytol.">
        <title>Comparative analysis of mitochondrial genomes of Rhizophagus irregularis - syn. Glomus irregulare - reveals a polymorphism induced by variability generating elements.</title>
        <authorList>
            <person name="Formey D."/>
            <person name="Moles M."/>
            <person name="Haouy A."/>
            <person name="Savelli B."/>
            <person name="Bouchez O."/>
            <person name="Becard G."/>
            <person name="Roux C."/>
        </authorList>
    </citation>
    <scope>NUCLEOTIDE SEQUENCE</scope>
</reference>
<dbReference type="Pfam" id="PF03161">
    <property type="entry name" value="LAGLIDADG_2"/>
    <property type="match status" value="1"/>
</dbReference>
<geneLocation type="mitochondrion" evidence="2"/>
<dbReference type="Gene3D" id="3.10.28.10">
    <property type="entry name" value="Homing endonucleases"/>
    <property type="match status" value="2"/>
</dbReference>
<dbReference type="GO" id="GO:0004519">
    <property type="term" value="F:endonuclease activity"/>
    <property type="evidence" value="ECO:0007669"/>
    <property type="project" value="UniProtKB-KW"/>
</dbReference>
<protein>
    <submittedName>
        <fullName evidence="2">LAGLIDADG homing endonuclease type 2</fullName>
    </submittedName>
</protein>
<dbReference type="EMBL" id="JQ514224">
    <property type="protein sequence ID" value="AFN42483.1"/>
    <property type="molecule type" value="Genomic_DNA"/>
</dbReference>
<accession>I6XT11</accession>
<proteinExistence type="predicted"/>
<sequence>MLLLLNSSSGLFLTFSVRYISSRKRLFNLTDTNCKALVVYGSNLSSTVGFSITKKIRMSTALPSHIEQMITGLLLSDGYLRYGKGCQNASFKFAQSVKNLPYFVQVFSLLSHYCSSMPYLESCLSRGKCYYNFRFETRAYPVFTSLINTWYPNGIKLVPNTIYDLLTPLALAHWAQGDGSKQSTGFVLCTESFSYSDVCKLANILFLRYQLKCSITHSSLGGPRIYIHTCSAVPIINSPMINQVPILTRTNSSL</sequence>
<keyword evidence="2" id="KW-0540">Nuclease</keyword>
<dbReference type="InterPro" id="IPR004860">
    <property type="entry name" value="LAGLIDADG_dom"/>
</dbReference>
<organism evidence="2">
    <name type="scientific">Rhizophagus irregularis</name>
    <dbReference type="NCBI Taxonomy" id="588596"/>
    <lineage>
        <taxon>Eukaryota</taxon>
        <taxon>Fungi</taxon>
        <taxon>Fungi incertae sedis</taxon>
        <taxon>Mucoromycota</taxon>
        <taxon>Glomeromycotina</taxon>
        <taxon>Glomeromycetes</taxon>
        <taxon>Glomerales</taxon>
        <taxon>Glomeraceae</taxon>
        <taxon>Rhizophagus</taxon>
    </lineage>
</organism>
<keyword evidence="2" id="KW-0378">Hydrolase</keyword>
<dbReference type="SUPFAM" id="SSF55608">
    <property type="entry name" value="Homing endonucleases"/>
    <property type="match status" value="1"/>
</dbReference>
<name>I6XT11_9GLOM</name>
<dbReference type="AlphaFoldDB" id="I6XT11"/>
<keyword evidence="2" id="KW-0255">Endonuclease</keyword>
<evidence type="ECO:0000259" key="1">
    <source>
        <dbReference type="Pfam" id="PF03161"/>
    </source>
</evidence>
<evidence type="ECO:0000313" key="2">
    <source>
        <dbReference type="EMBL" id="AFN42483.1"/>
    </source>
</evidence>
<dbReference type="InterPro" id="IPR027434">
    <property type="entry name" value="Homing_endonucl"/>
</dbReference>